<protein>
    <submittedName>
        <fullName evidence="3">DNA-binding transcriptional regulator, MarR family</fullName>
    </submittedName>
</protein>
<dbReference type="AlphaFoldDB" id="A0A239JGJ3"/>
<dbReference type="Gene3D" id="1.10.10.10">
    <property type="entry name" value="Winged helix-like DNA-binding domain superfamily/Winged helix DNA-binding domain"/>
    <property type="match status" value="1"/>
</dbReference>
<sequence length="156" mass="17333">MPILYRIKCVDYTLFMAVPSVPATAATLLEQAMFAFVDAYNQAWEAAASEHGLSTAHACVLGRVETRRSMGELAEELRCDASNITQIVARLEARELVHREPNPEDRRSRQIVRTPSGDELYGEFEQSFEFPRAAAASLTDAEREQLTALLQKAMGA</sequence>
<dbReference type="GO" id="GO:0003677">
    <property type="term" value="F:DNA binding"/>
    <property type="evidence" value="ECO:0007669"/>
    <property type="project" value="UniProtKB-KW"/>
</dbReference>
<dbReference type="GO" id="GO:0006950">
    <property type="term" value="P:response to stress"/>
    <property type="evidence" value="ECO:0007669"/>
    <property type="project" value="TreeGrafter"/>
</dbReference>
<dbReference type="Proteomes" id="UP000198415">
    <property type="component" value="Unassembled WGS sequence"/>
</dbReference>
<accession>A0A239JGJ3</accession>
<feature type="chain" id="PRO_5012195977" evidence="1">
    <location>
        <begin position="26"/>
        <end position="156"/>
    </location>
</feature>
<dbReference type="PRINTS" id="PR00598">
    <property type="entry name" value="HTHMARR"/>
</dbReference>
<dbReference type="SUPFAM" id="SSF46785">
    <property type="entry name" value="Winged helix' DNA-binding domain"/>
    <property type="match status" value="1"/>
</dbReference>
<gene>
    <name evidence="3" type="ORF">SAMN06264365_13440</name>
</gene>
<evidence type="ECO:0000259" key="2">
    <source>
        <dbReference type="PROSITE" id="PS50995"/>
    </source>
</evidence>
<reference evidence="3 4" key="1">
    <citation type="submission" date="2017-06" db="EMBL/GenBank/DDBJ databases">
        <authorList>
            <person name="Kim H.J."/>
            <person name="Triplett B.A."/>
        </authorList>
    </citation>
    <scope>NUCLEOTIDE SEQUENCE [LARGE SCALE GENOMIC DNA]</scope>
    <source>
        <strain evidence="3 4">DSM 43151</strain>
    </source>
</reference>
<dbReference type="PANTHER" id="PTHR33164">
    <property type="entry name" value="TRANSCRIPTIONAL REGULATOR, MARR FAMILY"/>
    <property type="match status" value="1"/>
</dbReference>
<dbReference type="Pfam" id="PF12802">
    <property type="entry name" value="MarR_2"/>
    <property type="match status" value="1"/>
</dbReference>
<keyword evidence="3" id="KW-0238">DNA-binding</keyword>
<dbReference type="SMART" id="SM00347">
    <property type="entry name" value="HTH_MARR"/>
    <property type="match status" value="1"/>
</dbReference>
<keyword evidence="4" id="KW-1185">Reference proteome</keyword>
<dbReference type="GO" id="GO:0003700">
    <property type="term" value="F:DNA-binding transcription factor activity"/>
    <property type="evidence" value="ECO:0007669"/>
    <property type="project" value="InterPro"/>
</dbReference>
<evidence type="ECO:0000313" key="4">
    <source>
        <dbReference type="Proteomes" id="UP000198415"/>
    </source>
</evidence>
<dbReference type="InterPro" id="IPR036388">
    <property type="entry name" value="WH-like_DNA-bd_sf"/>
</dbReference>
<dbReference type="EMBL" id="FZNR01000034">
    <property type="protein sequence ID" value="SNT03854.1"/>
    <property type="molecule type" value="Genomic_DNA"/>
</dbReference>
<dbReference type="InterPro" id="IPR000835">
    <property type="entry name" value="HTH_MarR-typ"/>
</dbReference>
<feature type="domain" description="HTH marR-type" evidence="2">
    <location>
        <begin position="26"/>
        <end position="155"/>
    </location>
</feature>
<dbReference type="PANTHER" id="PTHR33164:SF99">
    <property type="entry name" value="MARR FAMILY REGULATORY PROTEIN"/>
    <property type="match status" value="1"/>
</dbReference>
<dbReference type="InterPro" id="IPR036390">
    <property type="entry name" value="WH_DNA-bd_sf"/>
</dbReference>
<dbReference type="InterPro" id="IPR039422">
    <property type="entry name" value="MarR/SlyA-like"/>
</dbReference>
<keyword evidence="1" id="KW-0732">Signal</keyword>
<feature type="signal peptide" evidence="1">
    <location>
        <begin position="1"/>
        <end position="25"/>
    </location>
</feature>
<name>A0A239JGJ3_9ACTN</name>
<proteinExistence type="predicted"/>
<organism evidence="3 4">
    <name type="scientific">Actinoplanes regularis</name>
    <dbReference type="NCBI Taxonomy" id="52697"/>
    <lineage>
        <taxon>Bacteria</taxon>
        <taxon>Bacillati</taxon>
        <taxon>Actinomycetota</taxon>
        <taxon>Actinomycetes</taxon>
        <taxon>Micromonosporales</taxon>
        <taxon>Micromonosporaceae</taxon>
        <taxon>Actinoplanes</taxon>
    </lineage>
</organism>
<evidence type="ECO:0000256" key="1">
    <source>
        <dbReference type="SAM" id="SignalP"/>
    </source>
</evidence>
<evidence type="ECO:0000313" key="3">
    <source>
        <dbReference type="EMBL" id="SNT03854.1"/>
    </source>
</evidence>
<dbReference type="PROSITE" id="PS50995">
    <property type="entry name" value="HTH_MARR_2"/>
    <property type="match status" value="1"/>
</dbReference>